<comment type="similarity">
    <text evidence="4">Belongs to the cytochrome b5 family.</text>
</comment>
<dbReference type="PROSITE" id="PS50255">
    <property type="entry name" value="CYTOCHROME_B5_2"/>
    <property type="match status" value="1"/>
</dbReference>
<evidence type="ECO:0000256" key="1">
    <source>
        <dbReference type="ARBA" id="ARBA00022617"/>
    </source>
</evidence>
<dbReference type="PANTHER" id="PTHR19359:SF14">
    <property type="entry name" value="CYTOCHROME B5 A"/>
    <property type="match status" value="1"/>
</dbReference>
<keyword evidence="2" id="KW-0479">Metal-binding</keyword>
<dbReference type="InterPro" id="IPR001199">
    <property type="entry name" value="Cyt_B5-like_heme/steroid-bd"/>
</dbReference>
<dbReference type="Pfam" id="PF00173">
    <property type="entry name" value="Cyt-b5"/>
    <property type="match status" value="1"/>
</dbReference>
<dbReference type="GO" id="GO:0020037">
    <property type="term" value="F:heme binding"/>
    <property type="evidence" value="ECO:0007669"/>
    <property type="project" value="TreeGrafter"/>
</dbReference>
<dbReference type="GO" id="GO:0016020">
    <property type="term" value="C:membrane"/>
    <property type="evidence" value="ECO:0007669"/>
    <property type="project" value="TreeGrafter"/>
</dbReference>
<dbReference type="InterPro" id="IPR036400">
    <property type="entry name" value="Cyt_B5-like_heme/steroid_sf"/>
</dbReference>
<keyword evidence="5" id="KW-0472">Membrane</keyword>
<dbReference type="SUPFAM" id="SSF55856">
    <property type="entry name" value="Cytochrome b5-like heme/steroid binding domain"/>
    <property type="match status" value="1"/>
</dbReference>
<keyword evidence="1" id="KW-0349">Heme</keyword>
<organism evidence="7">
    <name type="scientific">Percolomonas cosmopolitus</name>
    <dbReference type="NCBI Taxonomy" id="63605"/>
    <lineage>
        <taxon>Eukaryota</taxon>
        <taxon>Discoba</taxon>
        <taxon>Heterolobosea</taxon>
        <taxon>Tetramitia</taxon>
        <taxon>Eutetramitia</taxon>
        <taxon>Percolomonadidae</taxon>
        <taxon>Percolomonas</taxon>
    </lineage>
</organism>
<evidence type="ECO:0000313" key="7">
    <source>
        <dbReference type="EMBL" id="CAD9080265.1"/>
    </source>
</evidence>
<proteinExistence type="inferred from homology"/>
<evidence type="ECO:0000256" key="2">
    <source>
        <dbReference type="ARBA" id="ARBA00022723"/>
    </source>
</evidence>
<dbReference type="EMBL" id="HBGD01004256">
    <property type="protein sequence ID" value="CAD9080265.1"/>
    <property type="molecule type" value="Transcribed_RNA"/>
</dbReference>
<evidence type="ECO:0000256" key="4">
    <source>
        <dbReference type="ARBA" id="ARBA00038168"/>
    </source>
</evidence>
<dbReference type="PRINTS" id="PR00363">
    <property type="entry name" value="CYTOCHROMEB5"/>
</dbReference>
<evidence type="ECO:0000256" key="3">
    <source>
        <dbReference type="ARBA" id="ARBA00023004"/>
    </source>
</evidence>
<dbReference type="InterPro" id="IPR050668">
    <property type="entry name" value="Cytochrome_b5"/>
</dbReference>
<keyword evidence="3" id="KW-0408">Iron</keyword>
<dbReference type="AlphaFoldDB" id="A0A7S1KPD2"/>
<feature type="transmembrane region" description="Helical" evidence="5">
    <location>
        <begin position="115"/>
        <end position="132"/>
    </location>
</feature>
<dbReference type="Gene3D" id="3.10.120.10">
    <property type="entry name" value="Cytochrome b5-like heme/steroid binding domain"/>
    <property type="match status" value="1"/>
</dbReference>
<reference evidence="7" key="1">
    <citation type="submission" date="2021-01" db="EMBL/GenBank/DDBJ databases">
        <authorList>
            <person name="Corre E."/>
            <person name="Pelletier E."/>
            <person name="Niang G."/>
            <person name="Scheremetjew M."/>
            <person name="Finn R."/>
            <person name="Kale V."/>
            <person name="Holt S."/>
            <person name="Cochrane G."/>
            <person name="Meng A."/>
            <person name="Brown T."/>
            <person name="Cohen L."/>
        </authorList>
    </citation>
    <scope>NUCLEOTIDE SEQUENCE</scope>
    <source>
        <strain evidence="7">WS</strain>
    </source>
</reference>
<gene>
    <name evidence="7" type="ORF">PCOS0759_LOCUS3505</name>
</gene>
<keyword evidence="5" id="KW-1133">Transmembrane helix</keyword>
<dbReference type="PANTHER" id="PTHR19359">
    <property type="entry name" value="CYTOCHROME B5"/>
    <property type="match status" value="1"/>
</dbReference>
<evidence type="ECO:0000259" key="6">
    <source>
        <dbReference type="PROSITE" id="PS50255"/>
    </source>
</evidence>
<name>A0A7S1KPD2_9EUKA</name>
<keyword evidence="5" id="KW-0812">Transmembrane</keyword>
<feature type="domain" description="Cytochrome b5 heme-binding" evidence="6">
    <location>
        <begin position="20"/>
        <end position="97"/>
    </location>
</feature>
<dbReference type="SMART" id="SM01117">
    <property type="entry name" value="Cyt-b5"/>
    <property type="match status" value="1"/>
</dbReference>
<protein>
    <recommendedName>
        <fullName evidence="6">Cytochrome b5 heme-binding domain-containing protein</fullName>
    </recommendedName>
</protein>
<accession>A0A7S1KPD2</accession>
<evidence type="ECO:0000256" key="5">
    <source>
        <dbReference type="SAM" id="Phobius"/>
    </source>
</evidence>
<dbReference type="GO" id="GO:0046872">
    <property type="term" value="F:metal ion binding"/>
    <property type="evidence" value="ECO:0007669"/>
    <property type="project" value="UniProtKB-KW"/>
</dbReference>
<sequence>MSTEESTPTTPPLDPKFAALKEITQEDLETHDEDSENPWLLINGYICDVTEYRFEHPGGEGILSEHAGSDASEAFGNVGHTDFAKKKMENLAVGRLKGYKPKDETEDASSSDSSVLKFVLIPIVLLLVAYFVNQYVKSLGN</sequence>